<dbReference type="PANTHER" id="PTHR19302">
    <property type="entry name" value="GAMMA TUBULIN COMPLEX PROTEIN"/>
    <property type="match status" value="1"/>
</dbReference>
<dbReference type="GO" id="GO:0005874">
    <property type="term" value="C:microtubule"/>
    <property type="evidence" value="ECO:0007669"/>
    <property type="project" value="UniProtKB-KW"/>
</dbReference>
<gene>
    <name evidence="10" type="ORF">BRAPAZ1V2_A10P22890.2</name>
</gene>
<dbReference type="Gramene" id="A10p22890.2_BraZ1">
    <property type="protein sequence ID" value="A10p22890.2_BraZ1.CDS"/>
    <property type="gene ID" value="A10g22890.2_BraZ1"/>
</dbReference>
<organism evidence="10 11">
    <name type="scientific">Brassica campestris</name>
    <name type="common">Field mustard</name>
    <dbReference type="NCBI Taxonomy" id="3711"/>
    <lineage>
        <taxon>Eukaryota</taxon>
        <taxon>Viridiplantae</taxon>
        <taxon>Streptophyta</taxon>
        <taxon>Embryophyta</taxon>
        <taxon>Tracheophyta</taxon>
        <taxon>Spermatophyta</taxon>
        <taxon>Magnoliopsida</taxon>
        <taxon>eudicotyledons</taxon>
        <taxon>Gunneridae</taxon>
        <taxon>Pentapetalae</taxon>
        <taxon>rosids</taxon>
        <taxon>malvids</taxon>
        <taxon>Brassicales</taxon>
        <taxon>Brassicaceae</taxon>
        <taxon>Brassiceae</taxon>
        <taxon>Brassica</taxon>
    </lineage>
</organism>
<evidence type="ECO:0000256" key="3">
    <source>
        <dbReference type="ARBA" id="ARBA00022701"/>
    </source>
</evidence>
<evidence type="ECO:0000256" key="2">
    <source>
        <dbReference type="ARBA" id="ARBA00022490"/>
    </source>
</evidence>
<proteinExistence type="inferred from homology"/>
<feature type="domain" description="Gamma tubulin complex component C-terminal" evidence="8">
    <location>
        <begin position="350"/>
        <end position="628"/>
    </location>
</feature>
<feature type="transmembrane region" description="Helical" evidence="7">
    <location>
        <begin position="486"/>
        <end position="507"/>
    </location>
</feature>
<dbReference type="AlphaFoldDB" id="A0A8D9I3P5"/>
<evidence type="ECO:0000313" key="11">
    <source>
        <dbReference type="Proteomes" id="UP000694005"/>
    </source>
</evidence>
<comment type="function">
    <text evidence="5">Component of the gamma-tubulin ring complex (gTuRC) which mediates microtubule nucleation.</text>
</comment>
<evidence type="ECO:0000256" key="7">
    <source>
        <dbReference type="SAM" id="Phobius"/>
    </source>
</evidence>
<dbReference type="Proteomes" id="UP000694005">
    <property type="component" value="Chromosome A10"/>
</dbReference>
<sequence length="638" mass="72280">MEPMTPISCPTTPRWKEPRQAVPHWPLPPGAPSLDFWFKILKFRHLLLGSFRKNKKWLVFETMGLSSQETRASSRFADSKRFPSDSSSNCGVDQAIGCYDTPVQELIVIDVLLSALVGIEGRYISIKRFHGKEDSIAFQEQAKRIFPLCECFLLIDQFVESSSQFKKGLVNHAFAAALRALLLDYQAMVAQLEHQFRLGRLSLQGLWFYCQVSHDGIHARAKHFVGSGVLNLLQSQAKAMAGDNSVRSLLEKMTECASNAYLSILERWVYEGIIDDPYGEFFIAENRSLKKESLSQDSTAKYWSQRYSLKETIPGFLANIAATILTTGKYLNAMRECGHNVQVCLWITADLSLRTTAAAADPRHEDLTCCVDRTSLLKTLGMQKDTDSNSIEDPVSITGLETFSLSYKVQWPLSIVISKKALSKYHLIFRFLFHCKHVERQLCGAWQIHQVWTKYYEGIRSMNSNGTAICRSSLLCRSMLKFISSLLHYLTFEVSLIVVFVLNFYVLEPNWHVMQDGLQSTRSIDEVIQHHDFFLDKCLRGCFLLLPDVLKVSVPFNVIVSQDKCTGATQWLISSSVDINSQSQKTMIRDTTVTESIFNFEREFNSELQSLGPVLSKGSQAEPYLTHLSQCILGVSKD</sequence>
<dbReference type="InterPro" id="IPR040457">
    <property type="entry name" value="GCP_C"/>
</dbReference>
<dbReference type="GO" id="GO:0043015">
    <property type="term" value="F:gamma-tubulin binding"/>
    <property type="evidence" value="ECO:0007669"/>
    <property type="project" value="InterPro"/>
</dbReference>
<keyword evidence="7" id="KW-1133">Transmembrane helix</keyword>
<evidence type="ECO:0000259" key="8">
    <source>
        <dbReference type="Pfam" id="PF04130"/>
    </source>
</evidence>
<evidence type="ECO:0000256" key="4">
    <source>
        <dbReference type="ARBA" id="ARBA00023212"/>
    </source>
</evidence>
<evidence type="ECO:0000259" key="9">
    <source>
        <dbReference type="Pfam" id="PF17681"/>
    </source>
</evidence>
<keyword evidence="7" id="KW-0472">Membrane</keyword>
<keyword evidence="4 5" id="KW-0206">Cytoskeleton</keyword>
<dbReference type="Gene3D" id="1.20.120.1900">
    <property type="entry name" value="Gamma-tubulin complex, C-terminal domain"/>
    <property type="match status" value="1"/>
</dbReference>
<keyword evidence="3 5" id="KW-0493">Microtubule</keyword>
<name>A0A8D9I3P5_BRACM</name>
<protein>
    <recommendedName>
        <fullName evidence="5">Gamma-tubulin complex component</fullName>
    </recommendedName>
</protein>
<dbReference type="Pfam" id="PF17681">
    <property type="entry name" value="GCP_N_terminal"/>
    <property type="match status" value="1"/>
</dbReference>
<dbReference type="Pfam" id="PF04130">
    <property type="entry name" value="GCP_C_terminal"/>
    <property type="match status" value="1"/>
</dbReference>
<dbReference type="InterPro" id="IPR042241">
    <property type="entry name" value="GCP_C_sf"/>
</dbReference>
<evidence type="ECO:0000256" key="5">
    <source>
        <dbReference type="RuleBase" id="RU363050"/>
    </source>
</evidence>
<evidence type="ECO:0000256" key="6">
    <source>
        <dbReference type="SAM" id="MobiDB-lite"/>
    </source>
</evidence>
<reference evidence="10 11" key="1">
    <citation type="submission" date="2021-07" db="EMBL/GenBank/DDBJ databases">
        <authorList>
            <consortium name="Genoscope - CEA"/>
            <person name="William W."/>
        </authorList>
    </citation>
    <scope>NUCLEOTIDE SEQUENCE [LARGE SCALE GENOMIC DNA]</scope>
</reference>
<evidence type="ECO:0000256" key="1">
    <source>
        <dbReference type="ARBA" id="ARBA00010337"/>
    </source>
</evidence>
<comment type="similarity">
    <text evidence="1 5">Belongs to the TUBGCP family.</text>
</comment>
<feature type="domain" description="Gamma tubulin complex component protein N-terminal" evidence="9">
    <location>
        <begin position="111"/>
        <end position="348"/>
    </location>
</feature>
<comment type="subcellular location">
    <subcellularLocation>
        <location evidence="5">Cytoplasm</location>
        <location evidence="5">Cytoskeleton</location>
        <location evidence="5">Microtubule organizing center</location>
    </subcellularLocation>
</comment>
<dbReference type="PANTHER" id="PTHR19302:SF13">
    <property type="entry name" value="GAMMA-TUBULIN COMPLEX COMPONENT 2"/>
    <property type="match status" value="1"/>
</dbReference>
<dbReference type="GO" id="GO:0007020">
    <property type="term" value="P:microtubule nucleation"/>
    <property type="evidence" value="ECO:0007669"/>
    <property type="project" value="InterPro"/>
</dbReference>
<evidence type="ECO:0000313" key="10">
    <source>
        <dbReference type="EMBL" id="CAG7911043.1"/>
    </source>
</evidence>
<feature type="region of interest" description="Disordered" evidence="6">
    <location>
        <begin position="1"/>
        <end position="20"/>
    </location>
</feature>
<dbReference type="GO" id="GO:0005815">
    <property type="term" value="C:microtubule organizing center"/>
    <property type="evidence" value="ECO:0007669"/>
    <property type="project" value="UniProtKB-SubCell"/>
</dbReference>
<accession>A0A8D9I3P5</accession>
<keyword evidence="7" id="KW-0812">Transmembrane</keyword>
<dbReference type="InterPro" id="IPR007259">
    <property type="entry name" value="GCP"/>
</dbReference>
<dbReference type="EMBL" id="LS974626">
    <property type="protein sequence ID" value="CAG7911043.1"/>
    <property type="molecule type" value="Genomic_DNA"/>
</dbReference>
<dbReference type="InterPro" id="IPR041470">
    <property type="entry name" value="GCP_N"/>
</dbReference>
<dbReference type="GO" id="GO:0000922">
    <property type="term" value="C:spindle pole"/>
    <property type="evidence" value="ECO:0007669"/>
    <property type="project" value="InterPro"/>
</dbReference>
<keyword evidence="2 5" id="KW-0963">Cytoplasm</keyword>